<comment type="subcellular location">
    <subcellularLocation>
        <location evidence="1">Membrane</location>
        <topology evidence="1">Multi-pass membrane protein</topology>
    </subcellularLocation>
</comment>
<evidence type="ECO:0000256" key="3">
    <source>
        <dbReference type="ARBA" id="ARBA00022448"/>
    </source>
</evidence>
<evidence type="ECO:0000256" key="5">
    <source>
        <dbReference type="ARBA" id="ARBA00022989"/>
    </source>
</evidence>
<gene>
    <name evidence="10" type="ORF">LCGC14_0733300</name>
</gene>
<dbReference type="GO" id="GO:0097272">
    <property type="term" value="P:ammonium homeostasis"/>
    <property type="evidence" value="ECO:0007669"/>
    <property type="project" value="TreeGrafter"/>
</dbReference>
<keyword evidence="3" id="KW-0813">Transport</keyword>
<sequence>MENVTNQIFELQYALDTFYFLVMGALVMWMAAGFSMLEAGLVRAKNTTEILTKNVLLFAIACTAYMVIGYDIMYGGGIFLEGIAGGDTLTADALAASAEAGFDGGSVYSTASDFFFQVVFVGAAMSIVSGAVAERMKLWAFAAFAVVMTAFIYPLEGSWTWGGGEVFGMYSLGDIGFLDFAGSGIVHMAGASAALAGVILLGARKGKYGPNGEIRPIQGANLPMATLGTFILWMGWFGFNGGSVLKLGDVASSNAVAMVFLNTNAAAAGGVIAALIVAKLMFGKADLTMILNGALAGLVAITAGPDTPTPLIATIIGAVGGALVVFSIVTLDKMKLDDPVGAISVHGVVGLWGLFAVPLTNPDATFIAQLIGAATIFTWVFVTSFVVWLVIKMVMGIRVTEEEEYEGVDLSECGMEAYPEFTNNTK</sequence>
<name>A0A0F9Q8X6_9ZZZZ</name>
<feature type="transmembrane region" description="Helical" evidence="8">
    <location>
        <begin position="138"/>
        <end position="155"/>
    </location>
</feature>
<feature type="transmembrane region" description="Helical" evidence="8">
    <location>
        <begin position="285"/>
        <end position="305"/>
    </location>
</feature>
<evidence type="ECO:0000259" key="9">
    <source>
        <dbReference type="Pfam" id="PF00909"/>
    </source>
</evidence>
<feature type="transmembrane region" description="Helical" evidence="8">
    <location>
        <begin position="311"/>
        <end position="331"/>
    </location>
</feature>
<accession>A0A0F9Q8X6</accession>
<feature type="transmembrane region" description="Helical" evidence="8">
    <location>
        <begin position="222"/>
        <end position="239"/>
    </location>
</feature>
<dbReference type="PANTHER" id="PTHR11730:SF62">
    <property type="entry name" value="AMMONIUM TRANSPORTER SLL1017-RELATED"/>
    <property type="match status" value="1"/>
</dbReference>
<dbReference type="EMBL" id="LAZR01001705">
    <property type="protein sequence ID" value="KKN40435.1"/>
    <property type="molecule type" value="Genomic_DNA"/>
</dbReference>
<feature type="transmembrane region" description="Helical" evidence="8">
    <location>
        <begin position="366"/>
        <end position="391"/>
    </location>
</feature>
<comment type="similarity">
    <text evidence="2">Belongs to the ammonia transporter channel (TC 1.A.11.2) family.</text>
</comment>
<feature type="transmembrane region" description="Helical" evidence="8">
    <location>
        <begin position="54"/>
        <end position="73"/>
    </location>
</feature>
<proteinExistence type="inferred from homology"/>
<dbReference type="PANTHER" id="PTHR11730">
    <property type="entry name" value="AMMONIUM TRANSPORTER"/>
    <property type="match status" value="1"/>
</dbReference>
<feature type="transmembrane region" description="Helical" evidence="8">
    <location>
        <begin position="343"/>
        <end position="360"/>
    </location>
</feature>
<dbReference type="InterPro" id="IPR024041">
    <property type="entry name" value="NH4_transpt_AmtB-like_dom"/>
</dbReference>
<dbReference type="Pfam" id="PF00909">
    <property type="entry name" value="Ammonium_transp"/>
    <property type="match status" value="1"/>
</dbReference>
<dbReference type="SUPFAM" id="SSF111352">
    <property type="entry name" value="Ammonium transporter"/>
    <property type="match status" value="1"/>
</dbReference>
<feature type="domain" description="Ammonium transporter AmtB-like" evidence="9">
    <location>
        <begin position="20"/>
        <end position="418"/>
    </location>
</feature>
<dbReference type="AlphaFoldDB" id="A0A0F9Q8X6"/>
<feature type="transmembrane region" description="Helical" evidence="8">
    <location>
        <begin position="18"/>
        <end position="42"/>
    </location>
</feature>
<keyword evidence="4 8" id="KW-0812">Transmembrane</keyword>
<dbReference type="GO" id="GO:0016020">
    <property type="term" value="C:membrane"/>
    <property type="evidence" value="ECO:0007669"/>
    <property type="project" value="UniProtKB-SubCell"/>
</dbReference>
<evidence type="ECO:0000256" key="8">
    <source>
        <dbReference type="SAM" id="Phobius"/>
    </source>
</evidence>
<evidence type="ECO:0000256" key="7">
    <source>
        <dbReference type="ARBA" id="ARBA00023177"/>
    </source>
</evidence>
<keyword evidence="5 8" id="KW-1133">Transmembrane helix</keyword>
<comment type="caution">
    <text evidence="10">The sequence shown here is derived from an EMBL/GenBank/DDBJ whole genome shotgun (WGS) entry which is preliminary data.</text>
</comment>
<evidence type="ECO:0000313" key="10">
    <source>
        <dbReference type="EMBL" id="KKN40435.1"/>
    </source>
</evidence>
<dbReference type="PROSITE" id="PS01219">
    <property type="entry name" value="AMMONIUM_TRANSP"/>
    <property type="match status" value="1"/>
</dbReference>
<organism evidence="10">
    <name type="scientific">marine sediment metagenome</name>
    <dbReference type="NCBI Taxonomy" id="412755"/>
    <lineage>
        <taxon>unclassified sequences</taxon>
        <taxon>metagenomes</taxon>
        <taxon>ecological metagenomes</taxon>
    </lineage>
</organism>
<dbReference type="InterPro" id="IPR019879">
    <property type="entry name" value="Ammonium_transptr_marine"/>
</dbReference>
<dbReference type="InterPro" id="IPR029020">
    <property type="entry name" value="Ammonium/urea_transptr"/>
</dbReference>
<evidence type="ECO:0000256" key="2">
    <source>
        <dbReference type="ARBA" id="ARBA00005887"/>
    </source>
</evidence>
<protein>
    <recommendedName>
        <fullName evidence="9">Ammonium transporter AmtB-like domain-containing protein</fullName>
    </recommendedName>
</protein>
<reference evidence="10" key="1">
    <citation type="journal article" date="2015" name="Nature">
        <title>Complex archaea that bridge the gap between prokaryotes and eukaryotes.</title>
        <authorList>
            <person name="Spang A."/>
            <person name="Saw J.H."/>
            <person name="Jorgensen S.L."/>
            <person name="Zaremba-Niedzwiedzka K."/>
            <person name="Martijn J."/>
            <person name="Lind A.E."/>
            <person name="van Eijk R."/>
            <person name="Schleper C."/>
            <person name="Guy L."/>
            <person name="Ettema T.J."/>
        </authorList>
    </citation>
    <scope>NUCLEOTIDE SEQUENCE</scope>
</reference>
<feature type="transmembrane region" description="Helical" evidence="8">
    <location>
        <begin position="259"/>
        <end position="278"/>
    </location>
</feature>
<feature type="transmembrane region" description="Helical" evidence="8">
    <location>
        <begin position="114"/>
        <end position="133"/>
    </location>
</feature>
<dbReference type="Gene3D" id="1.10.3430.10">
    <property type="entry name" value="Ammonium transporter AmtB like domains"/>
    <property type="match status" value="1"/>
</dbReference>
<evidence type="ECO:0000256" key="4">
    <source>
        <dbReference type="ARBA" id="ARBA00022692"/>
    </source>
</evidence>
<dbReference type="NCBIfam" id="TIGR03644">
    <property type="entry name" value="marine_trans_1"/>
    <property type="match status" value="1"/>
</dbReference>
<keyword evidence="7" id="KW-0924">Ammonia transport</keyword>
<feature type="transmembrane region" description="Helical" evidence="8">
    <location>
        <begin position="175"/>
        <end position="201"/>
    </location>
</feature>
<dbReference type="GO" id="GO:0008519">
    <property type="term" value="F:ammonium channel activity"/>
    <property type="evidence" value="ECO:0007669"/>
    <property type="project" value="InterPro"/>
</dbReference>
<evidence type="ECO:0000256" key="1">
    <source>
        <dbReference type="ARBA" id="ARBA00004141"/>
    </source>
</evidence>
<dbReference type="InterPro" id="IPR018047">
    <property type="entry name" value="Ammonium_transpt_CS"/>
</dbReference>
<evidence type="ECO:0000256" key="6">
    <source>
        <dbReference type="ARBA" id="ARBA00023136"/>
    </source>
</evidence>
<keyword evidence="6 8" id="KW-0472">Membrane</keyword>